<dbReference type="Gene3D" id="3.30.200.20">
    <property type="entry name" value="Phosphorylase Kinase, domain 1"/>
    <property type="match status" value="1"/>
</dbReference>
<dbReference type="SMART" id="SM00811">
    <property type="entry name" value="Alpha_kinase"/>
    <property type="match status" value="1"/>
</dbReference>
<evidence type="ECO:0000256" key="3">
    <source>
        <dbReference type="ARBA" id="ARBA00022777"/>
    </source>
</evidence>
<dbReference type="GO" id="GO:0004674">
    <property type="term" value="F:protein serine/threonine kinase activity"/>
    <property type="evidence" value="ECO:0007669"/>
    <property type="project" value="UniProtKB-KW"/>
</dbReference>
<protein>
    <recommendedName>
        <fullName evidence="5">Alpha-type protein kinase domain-containing protein</fullName>
    </recommendedName>
</protein>
<feature type="domain" description="Alpha-type protein kinase" evidence="5">
    <location>
        <begin position="652"/>
        <end position="879"/>
    </location>
</feature>
<evidence type="ECO:0000256" key="4">
    <source>
        <dbReference type="SAM" id="MobiDB-lite"/>
    </source>
</evidence>
<dbReference type="SUPFAM" id="SSF56112">
    <property type="entry name" value="Protein kinase-like (PK-like)"/>
    <property type="match status" value="1"/>
</dbReference>
<dbReference type="AlphaFoldDB" id="A0AAN8J3X0"/>
<feature type="compositionally biased region" description="Polar residues" evidence="4">
    <location>
        <begin position="455"/>
        <end position="468"/>
    </location>
</feature>
<accession>A0AAN8J3X0</accession>
<dbReference type="PROSITE" id="PS51158">
    <property type="entry name" value="ALPHA_KINASE"/>
    <property type="match status" value="1"/>
</dbReference>
<comment type="caution">
    <text evidence="6">The sequence shown here is derived from an EMBL/GenBank/DDBJ whole genome shotgun (WGS) entry which is preliminary data.</text>
</comment>
<dbReference type="Proteomes" id="UP001347796">
    <property type="component" value="Unassembled WGS sequence"/>
</dbReference>
<dbReference type="Pfam" id="PF02816">
    <property type="entry name" value="Alpha_kinase"/>
    <property type="match status" value="1"/>
</dbReference>
<evidence type="ECO:0000256" key="1">
    <source>
        <dbReference type="ARBA" id="ARBA00022527"/>
    </source>
</evidence>
<dbReference type="InterPro" id="IPR004166">
    <property type="entry name" value="a-kinase_dom"/>
</dbReference>
<reference evidence="6 7" key="1">
    <citation type="submission" date="2024-01" db="EMBL/GenBank/DDBJ databases">
        <title>The genome of the rayed Mediterranean limpet Patella caerulea (Linnaeus, 1758).</title>
        <authorList>
            <person name="Anh-Thu Weber A."/>
            <person name="Halstead-Nussloch G."/>
        </authorList>
    </citation>
    <scope>NUCLEOTIDE SEQUENCE [LARGE SCALE GENOMIC DNA]</scope>
    <source>
        <strain evidence="6">AATW-2023a</strain>
        <tissue evidence="6">Whole specimen</tissue>
    </source>
</reference>
<dbReference type="PANTHER" id="PTHR46747:SF1">
    <property type="entry name" value="ALPHA-PROTEIN KINASE 1"/>
    <property type="match status" value="1"/>
</dbReference>
<proteinExistence type="predicted"/>
<organism evidence="6 7">
    <name type="scientific">Patella caerulea</name>
    <name type="common">Rayed Mediterranean limpet</name>
    <dbReference type="NCBI Taxonomy" id="87958"/>
    <lineage>
        <taxon>Eukaryota</taxon>
        <taxon>Metazoa</taxon>
        <taxon>Spiralia</taxon>
        <taxon>Lophotrochozoa</taxon>
        <taxon>Mollusca</taxon>
        <taxon>Gastropoda</taxon>
        <taxon>Patellogastropoda</taxon>
        <taxon>Patelloidea</taxon>
        <taxon>Patellidae</taxon>
        <taxon>Patella</taxon>
    </lineage>
</organism>
<dbReference type="Gene3D" id="3.20.200.10">
    <property type="entry name" value="MHCK/EF2 kinase"/>
    <property type="match status" value="1"/>
</dbReference>
<keyword evidence="7" id="KW-1185">Reference proteome</keyword>
<dbReference type="InterPro" id="IPR011009">
    <property type="entry name" value="Kinase-like_dom_sf"/>
</dbReference>
<feature type="region of interest" description="Disordered" evidence="4">
    <location>
        <begin position="445"/>
        <end position="468"/>
    </location>
</feature>
<dbReference type="InterPro" id="IPR043529">
    <property type="entry name" value="ALPK1"/>
</dbReference>
<evidence type="ECO:0000313" key="6">
    <source>
        <dbReference type="EMBL" id="KAK6165455.1"/>
    </source>
</evidence>
<evidence type="ECO:0000313" key="7">
    <source>
        <dbReference type="Proteomes" id="UP001347796"/>
    </source>
</evidence>
<dbReference type="GO" id="GO:0005524">
    <property type="term" value="F:ATP binding"/>
    <property type="evidence" value="ECO:0007669"/>
    <property type="project" value="InterPro"/>
</dbReference>
<name>A0AAN8J3X0_PATCE</name>
<dbReference type="EMBL" id="JAZGQO010000021">
    <property type="protein sequence ID" value="KAK6165455.1"/>
    <property type="molecule type" value="Genomic_DNA"/>
</dbReference>
<keyword evidence="1" id="KW-0723">Serine/threonine-protein kinase</keyword>
<sequence length="882" mass="100285">MDKEGFLKQCAETLNIISKDELYAVSPPKESNEKTIQCWLQLIPPAMIKQVELALAQELCFLSNDLITEYFVEKNSHLTDHGQLTILYSILVYALEWGCYRLASAIVFLVDRASYRYGNSKQLMNIVDFIWQMEPDTRIVPQVIVRRARLMKDSGNLHGAMHILDALVKKQVYKWDYKSETESTRVSATCIQIKGQIYHNLGLWKDAMTYLVESAEQLMSIKDYKGVSYSHGLITKCLPKLTMDEYDALKDRHPSFFEKHNPCYEGYRISVMSVELLEKLKNIDNLFSAKHQLSGNECLLMYADQQTAILERYSYYQTIIADMKKCLALHDDANLLKGIESFYEFVKAVFMISQTLSFSRLPQDRSLSRYLEQLSIELYAHLCTCPDDRNLDHNKHSVKLMNGALNILGLPILRSTENFMEKEKPVHDTLMVEDNLKIQAQTVSLHNESRHATRSDSPPASAQSFSNSGKLFQTNFPRKFVGLSVNPHTFCSPDDFKDDSDGGYQDMQPRISQSLVDISWKTVSGNSRYDPRNLPNVANLGIKSNERASSEITSLRSDPRISTESQSIFSGSTASLFSAETTADHCTDDDELEPLIDISSPKVHEQFEELQLGTSSSTASSSSSLDYLLNWQLPSIDVSSQSANISRAHILTYNPVNNEWKSNSTLAFIGPELQLGNMKGSFRDVFDVKFLHQDEPLGRYVCKRYRRQKSPVCYMQDIICQMVAGYYVTMFNEALANHRTKFSVQFLPVAHLQLLTSNGVLKDWVNVEPFLHGQFNKLTNNLSYVNKAEADIESTELATALSHFSYVKSNGTLMIVDIQGWLPVDESGIIYLTDPQFHTSCSVQKFSNCDHKEKGMDKFWKQVHEKCSGICQLLGLERPITL</sequence>
<keyword evidence="3" id="KW-0418">Kinase</keyword>
<evidence type="ECO:0000256" key="2">
    <source>
        <dbReference type="ARBA" id="ARBA00022679"/>
    </source>
</evidence>
<dbReference type="PANTHER" id="PTHR46747">
    <property type="entry name" value="ALPHA-PROTEIN KINASE 1"/>
    <property type="match status" value="1"/>
</dbReference>
<keyword evidence="2" id="KW-0808">Transferase</keyword>
<evidence type="ECO:0000259" key="5">
    <source>
        <dbReference type="PROSITE" id="PS51158"/>
    </source>
</evidence>
<gene>
    <name evidence="6" type="ORF">SNE40_022381</name>
</gene>